<feature type="region of interest" description="Disordered" evidence="1">
    <location>
        <begin position="73"/>
        <end position="129"/>
    </location>
</feature>
<evidence type="ECO:0000313" key="3">
    <source>
        <dbReference type="Proteomes" id="UP000765509"/>
    </source>
</evidence>
<name>A0A9Q3BLM9_9BASI</name>
<dbReference type="EMBL" id="AVOT02001619">
    <property type="protein sequence ID" value="MBW0467569.1"/>
    <property type="molecule type" value="Genomic_DNA"/>
</dbReference>
<comment type="caution">
    <text evidence="2">The sequence shown here is derived from an EMBL/GenBank/DDBJ whole genome shotgun (WGS) entry which is preliminary data.</text>
</comment>
<dbReference type="Proteomes" id="UP000765509">
    <property type="component" value="Unassembled WGS sequence"/>
</dbReference>
<reference evidence="2" key="1">
    <citation type="submission" date="2021-03" db="EMBL/GenBank/DDBJ databases">
        <title>Draft genome sequence of rust myrtle Austropuccinia psidii MF-1, a brazilian biotype.</title>
        <authorList>
            <person name="Quecine M.C."/>
            <person name="Pachon D.M.R."/>
            <person name="Bonatelli M.L."/>
            <person name="Correr F.H."/>
            <person name="Franceschini L.M."/>
            <person name="Leite T.F."/>
            <person name="Margarido G.R.A."/>
            <person name="Almeida C.A."/>
            <person name="Ferrarezi J.A."/>
            <person name="Labate C.A."/>
        </authorList>
    </citation>
    <scope>NUCLEOTIDE SEQUENCE</scope>
    <source>
        <strain evidence="2">MF-1</strain>
    </source>
</reference>
<keyword evidence="3" id="KW-1185">Reference proteome</keyword>
<dbReference type="AlphaFoldDB" id="A0A9Q3BLM9"/>
<proteinExistence type="predicted"/>
<sequence length="129" mass="14697">MPIQELVQKSQRGVVGNMSKHFAGGHELLLTHQELSGSGEDHRTLRRMEPIFFQRQDKKDIELVAEPKSFIHRPGVGNDPIFGERRPTGIYQLQNSPRRPNRPQKKNGPKNHQGKGKGKANWHRPNPQG</sequence>
<feature type="compositionally biased region" description="Basic residues" evidence="1">
    <location>
        <begin position="99"/>
        <end position="122"/>
    </location>
</feature>
<organism evidence="2 3">
    <name type="scientific">Austropuccinia psidii MF-1</name>
    <dbReference type="NCBI Taxonomy" id="1389203"/>
    <lineage>
        <taxon>Eukaryota</taxon>
        <taxon>Fungi</taxon>
        <taxon>Dikarya</taxon>
        <taxon>Basidiomycota</taxon>
        <taxon>Pucciniomycotina</taxon>
        <taxon>Pucciniomycetes</taxon>
        <taxon>Pucciniales</taxon>
        <taxon>Sphaerophragmiaceae</taxon>
        <taxon>Austropuccinia</taxon>
    </lineage>
</organism>
<accession>A0A9Q3BLM9</accession>
<gene>
    <name evidence="2" type="ORF">O181_007284</name>
</gene>
<protein>
    <submittedName>
        <fullName evidence="2">Uncharacterized protein</fullName>
    </submittedName>
</protein>
<evidence type="ECO:0000313" key="2">
    <source>
        <dbReference type="EMBL" id="MBW0467569.1"/>
    </source>
</evidence>
<evidence type="ECO:0000256" key="1">
    <source>
        <dbReference type="SAM" id="MobiDB-lite"/>
    </source>
</evidence>